<dbReference type="PANTHER" id="PTHR35803">
    <property type="entry name" value="GLUCAN 1,4-ALPHA-GLUCOSIDASE SUSB-RELATED"/>
    <property type="match status" value="1"/>
</dbReference>
<dbReference type="EC" id="3.2.1.20" evidence="5"/>
<evidence type="ECO:0000256" key="1">
    <source>
        <dbReference type="SAM" id="SignalP"/>
    </source>
</evidence>
<dbReference type="InterPro" id="IPR014718">
    <property type="entry name" value="GH-type_carb-bd"/>
</dbReference>
<feature type="domain" description="Glycosyl-hydrolase 97 C-terminal oligomerisation" evidence="4">
    <location>
        <begin position="581"/>
        <end position="682"/>
    </location>
</feature>
<dbReference type="Pfam" id="PF10566">
    <property type="entry name" value="Glyco_hydro_97"/>
    <property type="match status" value="1"/>
</dbReference>
<dbReference type="Gene3D" id="2.70.98.10">
    <property type="match status" value="1"/>
</dbReference>
<evidence type="ECO:0000259" key="3">
    <source>
        <dbReference type="Pfam" id="PF14508"/>
    </source>
</evidence>
<gene>
    <name evidence="5" type="ORF">GGQ80_003199</name>
</gene>
<evidence type="ECO:0000259" key="4">
    <source>
        <dbReference type="Pfam" id="PF14509"/>
    </source>
</evidence>
<keyword evidence="5" id="KW-0378">Hydrolase</keyword>
<feature type="chain" id="PRO_5032962984" evidence="1">
    <location>
        <begin position="20"/>
        <end position="685"/>
    </location>
</feature>
<dbReference type="GO" id="GO:0030246">
    <property type="term" value="F:carbohydrate binding"/>
    <property type="evidence" value="ECO:0007669"/>
    <property type="project" value="InterPro"/>
</dbReference>
<evidence type="ECO:0000259" key="2">
    <source>
        <dbReference type="Pfam" id="PF10566"/>
    </source>
</evidence>
<evidence type="ECO:0000313" key="6">
    <source>
        <dbReference type="Proteomes" id="UP000529795"/>
    </source>
</evidence>
<dbReference type="Pfam" id="PF14508">
    <property type="entry name" value="GH97_N"/>
    <property type="match status" value="1"/>
</dbReference>
<comment type="caution">
    <text evidence="5">The sequence shown here is derived from an EMBL/GenBank/DDBJ whole genome shotgun (WGS) entry which is preliminary data.</text>
</comment>
<protein>
    <submittedName>
        <fullName evidence="5">Alpha-glucosidase</fullName>
        <ecNumber evidence="5">3.2.1.20</ecNumber>
    </submittedName>
</protein>
<keyword evidence="5" id="KW-0326">Glycosidase</keyword>
<dbReference type="RefSeq" id="WP_183986612.1">
    <property type="nucleotide sequence ID" value="NZ_JACIEV010000010.1"/>
</dbReference>
<dbReference type="GO" id="GO:0004558">
    <property type="term" value="F:alpha-1,4-glucosidase activity"/>
    <property type="evidence" value="ECO:0007669"/>
    <property type="project" value="UniProtKB-EC"/>
</dbReference>
<accession>A0A840FEL4</accession>
<dbReference type="AlphaFoldDB" id="A0A840FEL4"/>
<proteinExistence type="predicted"/>
<feature type="domain" description="Glycosyl-hydrolase 97 N-terminal" evidence="3">
    <location>
        <begin position="37"/>
        <end position="284"/>
    </location>
</feature>
<dbReference type="EMBL" id="JACIEV010000010">
    <property type="protein sequence ID" value="MBB4155281.1"/>
    <property type="molecule type" value="Genomic_DNA"/>
</dbReference>
<keyword evidence="6" id="KW-1185">Reference proteome</keyword>
<organism evidence="5 6">
    <name type="scientific">Sphingomonas jinjuensis</name>
    <dbReference type="NCBI Taxonomy" id="535907"/>
    <lineage>
        <taxon>Bacteria</taxon>
        <taxon>Pseudomonadati</taxon>
        <taxon>Pseudomonadota</taxon>
        <taxon>Alphaproteobacteria</taxon>
        <taxon>Sphingomonadales</taxon>
        <taxon>Sphingomonadaceae</taxon>
        <taxon>Sphingomonas</taxon>
    </lineage>
</organism>
<dbReference type="Proteomes" id="UP000529795">
    <property type="component" value="Unassembled WGS sequence"/>
</dbReference>
<dbReference type="PANTHER" id="PTHR35803:SF1">
    <property type="entry name" value="GLUCAN 1,4-ALPHA-GLUCOSIDASE SUSB"/>
    <property type="match status" value="1"/>
</dbReference>
<dbReference type="InterPro" id="IPR029483">
    <property type="entry name" value="GH97_C"/>
</dbReference>
<dbReference type="InterPro" id="IPR013785">
    <property type="entry name" value="Aldolase_TIM"/>
</dbReference>
<dbReference type="InterPro" id="IPR019563">
    <property type="entry name" value="GH97_catalytic"/>
</dbReference>
<sequence>MKLAPLALAAATLAGGAHAQNEIIKTVATQAPDATETSPDGSLAVTVKTDDNARPVYSITRRGKLLVAPSRLGFIFTDAPKFERNIQIVSVTHDKADSTWTQPWGEWRQIRDNHREMRVRLRETTALHRIVDVVFHVEDSGVGFRYEFPEQPNFKHANIGDEMTQFALAEDGTAWWKPAFEWNREEYLYEKTPISAVGTAQTVMTVKLADGTHVALHEAALTDYSAMNLARAAGTTFRAALTPGSGAPKVTRDLPFNTPWRTMVIADDAPGLYMSHLELNLNEPNKLGDVSWIKPGKFVGVWWNMIKGEWTWATGPKHGATTANVKKYIDFASANKIPGVLVEGWNVGWDGDWFGNGNAMQFDQPTPDFDANELARYAKGKGVYLIGHNETGGSASHYDQQLDRAFKFAADHDEKVVKTGYVTDAGQIERVDADGSQHREWHEGQWMVNHYLRVVTTAAKYKVAIDSHEPVKDTGLRRTYPNWVAREGGRGQEYNAWIGGKNPPEHEANLVFTQMLGGPMDFTPGVLSLTGSEGSAIQSTVAKQLALYVALYSPVVMAADTPENYAKFPDAFTFIRDVPTDWEDTRVLNGEVGDFVTIARRPRTSRDWFLGSITDENGRTLTVPLDFLDAGRTYTAEIYRDAPNTDFKTEGRHAYAVETKRVRKGDTMTLVLAPGGGQAVRFRAR</sequence>
<keyword evidence="1" id="KW-0732">Signal</keyword>
<name>A0A840FEL4_9SPHN</name>
<dbReference type="InterPro" id="IPR029486">
    <property type="entry name" value="GH97_N"/>
</dbReference>
<dbReference type="InterPro" id="IPR052720">
    <property type="entry name" value="Glycosyl_hydrolase_97"/>
</dbReference>
<reference evidence="5 6" key="1">
    <citation type="submission" date="2020-08" db="EMBL/GenBank/DDBJ databases">
        <title>Genomic Encyclopedia of Type Strains, Phase IV (KMG-IV): sequencing the most valuable type-strain genomes for metagenomic binning, comparative biology and taxonomic classification.</title>
        <authorList>
            <person name="Goeker M."/>
        </authorList>
    </citation>
    <scope>NUCLEOTIDE SEQUENCE [LARGE SCALE GENOMIC DNA]</scope>
    <source>
        <strain evidence="5 6">YC6723</strain>
    </source>
</reference>
<feature type="domain" description="Glycosyl-hydrolase 97 catalytic" evidence="2">
    <location>
        <begin position="302"/>
        <end position="488"/>
    </location>
</feature>
<feature type="signal peptide" evidence="1">
    <location>
        <begin position="1"/>
        <end position="19"/>
    </location>
</feature>
<dbReference type="Pfam" id="PF14509">
    <property type="entry name" value="GH97_C"/>
    <property type="match status" value="1"/>
</dbReference>
<dbReference type="Gene3D" id="3.20.20.70">
    <property type="entry name" value="Aldolase class I"/>
    <property type="match status" value="1"/>
</dbReference>
<evidence type="ECO:0000313" key="5">
    <source>
        <dbReference type="EMBL" id="MBB4155281.1"/>
    </source>
</evidence>